<organism evidence="4 5">
    <name type="scientific">Mycolicibacterium brumae</name>
    <dbReference type="NCBI Taxonomy" id="85968"/>
    <lineage>
        <taxon>Bacteria</taxon>
        <taxon>Bacillati</taxon>
        <taxon>Actinomycetota</taxon>
        <taxon>Actinomycetes</taxon>
        <taxon>Mycobacteriales</taxon>
        <taxon>Mycobacteriaceae</taxon>
        <taxon>Mycolicibacterium</taxon>
    </lineage>
</organism>
<accession>A0A2G5P506</accession>
<evidence type="ECO:0000259" key="3">
    <source>
        <dbReference type="PROSITE" id="PS50977"/>
    </source>
</evidence>
<name>A0A2G5P506_9MYCO</name>
<dbReference type="RefSeq" id="WP_090589019.1">
    <property type="nucleotide sequence ID" value="NZ_CP104302.1"/>
</dbReference>
<dbReference type="PANTHER" id="PTHR30055:SF174">
    <property type="entry name" value="TRANSCRIPTIONAL REGULATORY PROTEIN (PROBABLY TETR-FAMILY)-RELATED"/>
    <property type="match status" value="1"/>
</dbReference>
<feature type="DNA-binding region" description="H-T-H motif" evidence="2">
    <location>
        <begin position="44"/>
        <end position="63"/>
    </location>
</feature>
<dbReference type="PRINTS" id="PR00455">
    <property type="entry name" value="HTHTETR"/>
</dbReference>
<dbReference type="Gene3D" id="1.10.357.10">
    <property type="entry name" value="Tetracycline Repressor, domain 2"/>
    <property type="match status" value="1"/>
</dbReference>
<feature type="domain" description="HTH tetR-type" evidence="3">
    <location>
        <begin position="21"/>
        <end position="81"/>
    </location>
</feature>
<protein>
    <submittedName>
        <fullName evidence="4">TetR/AcrR family transcriptional regulator</fullName>
    </submittedName>
</protein>
<keyword evidence="5" id="KW-1185">Reference proteome</keyword>
<dbReference type="Proteomes" id="UP000230551">
    <property type="component" value="Unassembled WGS sequence"/>
</dbReference>
<dbReference type="GO" id="GO:0003700">
    <property type="term" value="F:DNA-binding transcription factor activity"/>
    <property type="evidence" value="ECO:0007669"/>
    <property type="project" value="TreeGrafter"/>
</dbReference>
<proteinExistence type="predicted"/>
<dbReference type="SUPFAM" id="SSF46689">
    <property type="entry name" value="Homeodomain-like"/>
    <property type="match status" value="1"/>
</dbReference>
<sequence length="208" mass="22408">MSSSVSTQPAAEPRWRRLGPDERRTAILTAGIRAFGEQPYSAVQMAAVAADAGVARGLVNHYFGTKRELYLDVVRAVMFVPEPDEVHLPTGTLRRRVEATVDWLMTVLAAHGRTWLAVGVEGAGGDPEVRAILDEADHKAAERVLDAVGFTGSVTERANALAAVRAYGGMVKAAVREWVDRGSLTQNQVRTLLCETLVVVLETSRSGA</sequence>
<dbReference type="PANTHER" id="PTHR30055">
    <property type="entry name" value="HTH-TYPE TRANSCRIPTIONAL REGULATOR RUTR"/>
    <property type="match status" value="1"/>
</dbReference>
<dbReference type="InterPro" id="IPR050109">
    <property type="entry name" value="HTH-type_TetR-like_transc_reg"/>
</dbReference>
<evidence type="ECO:0000313" key="5">
    <source>
        <dbReference type="Proteomes" id="UP000230551"/>
    </source>
</evidence>
<keyword evidence="1 2" id="KW-0238">DNA-binding</keyword>
<dbReference type="PROSITE" id="PS50977">
    <property type="entry name" value="HTH_TETR_2"/>
    <property type="match status" value="1"/>
</dbReference>
<dbReference type="InterPro" id="IPR001647">
    <property type="entry name" value="HTH_TetR"/>
</dbReference>
<evidence type="ECO:0000313" key="4">
    <source>
        <dbReference type="EMBL" id="PIB73190.1"/>
    </source>
</evidence>
<dbReference type="AlphaFoldDB" id="A0A2G5P506"/>
<reference evidence="4 5" key="1">
    <citation type="journal article" date="2017" name="Infect. Genet. Evol.">
        <title>The new phylogeny of the genus Mycobacterium: The old and the news.</title>
        <authorList>
            <person name="Tortoli E."/>
            <person name="Fedrizzi T."/>
            <person name="Meehan C.J."/>
            <person name="Trovato A."/>
            <person name="Grottola A."/>
            <person name="Giacobazzi E."/>
            <person name="Serpini G.F."/>
            <person name="Tagliazucchi S."/>
            <person name="Fabio A."/>
            <person name="Bettua C."/>
            <person name="Bertorelli R."/>
            <person name="Frascaro F."/>
            <person name="De Sanctis V."/>
            <person name="Pecorari M."/>
            <person name="Jousson O."/>
            <person name="Segata N."/>
            <person name="Cirillo D.M."/>
        </authorList>
    </citation>
    <scope>NUCLEOTIDE SEQUENCE [LARGE SCALE GENOMIC DNA]</scope>
    <source>
        <strain evidence="4 5">CIP1034565</strain>
    </source>
</reference>
<dbReference type="OrthoDB" id="8479950at2"/>
<dbReference type="Pfam" id="PF00440">
    <property type="entry name" value="TetR_N"/>
    <property type="match status" value="1"/>
</dbReference>
<dbReference type="GO" id="GO:0000976">
    <property type="term" value="F:transcription cis-regulatory region binding"/>
    <property type="evidence" value="ECO:0007669"/>
    <property type="project" value="TreeGrafter"/>
</dbReference>
<evidence type="ECO:0000256" key="1">
    <source>
        <dbReference type="ARBA" id="ARBA00023125"/>
    </source>
</evidence>
<comment type="caution">
    <text evidence="4">The sequence shown here is derived from an EMBL/GenBank/DDBJ whole genome shotgun (WGS) entry which is preliminary data.</text>
</comment>
<evidence type="ECO:0000256" key="2">
    <source>
        <dbReference type="PROSITE-ProRule" id="PRU00335"/>
    </source>
</evidence>
<dbReference type="STRING" id="85968.GCA_900073015_02144"/>
<gene>
    <name evidence="4" type="ORF">CQY22_017860</name>
</gene>
<dbReference type="EMBL" id="PDCN02000038">
    <property type="protein sequence ID" value="PIB73190.1"/>
    <property type="molecule type" value="Genomic_DNA"/>
</dbReference>
<dbReference type="InterPro" id="IPR009057">
    <property type="entry name" value="Homeodomain-like_sf"/>
</dbReference>